<name>A0A6G1D2W7_9ORYZ</name>
<dbReference type="OrthoDB" id="687905at2759"/>
<dbReference type="AlphaFoldDB" id="A0A6G1D2W7"/>
<dbReference type="PANTHER" id="PTHR10476">
    <property type="entry name" value="CHARGED MULTIVESICULAR BODY PROTEIN"/>
    <property type="match status" value="1"/>
</dbReference>
<gene>
    <name evidence="2" type="ORF">E2562_012260</name>
</gene>
<dbReference type="Proteomes" id="UP000479710">
    <property type="component" value="Unassembled WGS sequence"/>
</dbReference>
<accession>A0A6G1D2W7</accession>
<organism evidence="2 3">
    <name type="scientific">Oryza meyeriana var. granulata</name>
    <dbReference type="NCBI Taxonomy" id="110450"/>
    <lineage>
        <taxon>Eukaryota</taxon>
        <taxon>Viridiplantae</taxon>
        <taxon>Streptophyta</taxon>
        <taxon>Embryophyta</taxon>
        <taxon>Tracheophyta</taxon>
        <taxon>Spermatophyta</taxon>
        <taxon>Magnoliopsida</taxon>
        <taxon>Liliopsida</taxon>
        <taxon>Poales</taxon>
        <taxon>Poaceae</taxon>
        <taxon>BOP clade</taxon>
        <taxon>Oryzoideae</taxon>
        <taxon>Oryzeae</taxon>
        <taxon>Oryzinae</taxon>
        <taxon>Oryza</taxon>
        <taxon>Oryza meyeriana</taxon>
    </lineage>
</organism>
<dbReference type="GO" id="GO:0007034">
    <property type="term" value="P:vacuolar transport"/>
    <property type="evidence" value="ECO:0007669"/>
    <property type="project" value="InterPro"/>
</dbReference>
<dbReference type="Gene3D" id="6.10.140.1230">
    <property type="match status" value="1"/>
</dbReference>
<keyword evidence="3" id="KW-1185">Reference proteome</keyword>
<feature type="coiled-coil region" evidence="1">
    <location>
        <begin position="21"/>
        <end position="55"/>
    </location>
</feature>
<protein>
    <submittedName>
        <fullName evidence="2">Uncharacterized protein</fullName>
    </submittedName>
</protein>
<evidence type="ECO:0000313" key="2">
    <source>
        <dbReference type="EMBL" id="KAF0906687.1"/>
    </source>
</evidence>
<dbReference type="EMBL" id="SPHZ02000007">
    <property type="protein sequence ID" value="KAF0906687.1"/>
    <property type="molecule type" value="Genomic_DNA"/>
</dbReference>
<sequence>MEVLKGLLKPRTPRQQVQEWQHRLRNERIALDRRIRELQREEKKVEKAIREAAKRDDIVSVKILAKELVRSRRAVNRLHENKAQLNSISMRLGEVIGTEKMVAQLSKSTEVMKIVNNLVKAPELVVTMQQFTKEMMKVEVTEDMSKGIIDSALDSEDIKDEIEEEVDKRQAIAEGSDQR</sequence>
<proteinExistence type="predicted"/>
<keyword evidence="1" id="KW-0175">Coiled coil</keyword>
<dbReference type="InterPro" id="IPR005024">
    <property type="entry name" value="Snf7_fam"/>
</dbReference>
<dbReference type="Pfam" id="PF03357">
    <property type="entry name" value="Snf7"/>
    <property type="match status" value="1"/>
</dbReference>
<comment type="caution">
    <text evidence="2">The sequence shown here is derived from an EMBL/GenBank/DDBJ whole genome shotgun (WGS) entry which is preliminary data.</text>
</comment>
<evidence type="ECO:0000256" key="1">
    <source>
        <dbReference type="SAM" id="Coils"/>
    </source>
</evidence>
<reference evidence="2 3" key="1">
    <citation type="submission" date="2019-11" db="EMBL/GenBank/DDBJ databases">
        <title>Whole genome sequence of Oryza granulata.</title>
        <authorList>
            <person name="Li W."/>
        </authorList>
    </citation>
    <scope>NUCLEOTIDE SEQUENCE [LARGE SCALE GENOMIC DNA]</scope>
    <source>
        <strain evidence="3">cv. Menghai</strain>
        <tissue evidence="2">Leaf</tissue>
    </source>
</reference>
<evidence type="ECO:0000313" key="3">
    <source>
        <dbReference type="Proteomes" id="UP000479710"/>
    </source>
</evidence>